<dbReference type="Gene3D" id="3.80.10.10">
    <property type="entry name" value="Ribonuclease Inhibitor"/>
    <property type="match status" value="1"/>
</dbReference>
<dbReference type="GO" id="GO:0000166">
    <property type="term" value="F:nucleotide binding"/>
    <property type="evidence" value="ECO:0007669"/>
    <property type="project" value="UniProtKB-KW"/>
</dbReference>
<evidence type="ECO:0000259" key="5">
    <source>
        <dbReference type="PROSITE" id="PS51424"/>
    </source>
</evidence>
<dbReference type="Gene3D" id="3.30.70.1390">
    <property type="entry name" value="ROC domain from the Parkinson's disease-associated leucine-rich repeat kinase 2"/>
    <property type="match status" value="1"/>
</dbReference>
<dbReference type="Pfam" id="PF13855">
    <property type="entry name" value="LRR_8"/>
    <property type="match status" value="1"/>
</dbReference>
<dbReference type="EMBL" id="QUSF01000004">
    <property type="protein sequence ID" value="RLW09950.1"/>
    <property type="molecule type" value="Genomic_DNA"/>
</dbReference>
<dbReference type="InterPro" id="IPR027417">
    <property type="entry name" value="P-loop_NTPase"/>
</dbReference>
<dbReference type="PROSITE" id="PS51450">
    <property type="entry name" value="LRR"/>
    <property type="match status" value="1"/>
</dbReference>
<dbReference type="STRING" id="44316.ENSEGOP00005001719"/>
<dbReference type="Gene3D" id="3.40.50.300">
    <property type="entry name" value="P-loop containing nucleotide triphosphate hydrolases"/>
    <property type="match status" value="1"/>
</dbReference>
<keyword evidence="1" id="KW-0433">Leucine-rich repeat</keyword>
<protein>
    <recommendedName>
        <fullName evidence="5">Roc domain-containing protein</fullName>
    </recommendedName>
</protein>
<evidence type="ECO:0000313" key="6">
    <source>
        <dbReference type="EMBL" id="RLW09950.1"/>
    </source>
</evidence>
<keyword evidence="3" id="KW-0547">Nucleotide-binding</keyword>
<keyword evidence="7" id="KW-1185">Reference proteome</keyword>
<evidence type="ECO:0000256" key="4">
    <source>
        <dbReference type="SAM" id="MobiDB-lite"/>
    </source>
</evidence>
<dbReference type="GO" id="GO:0009966">
    <property type="term" value="P:regulation of signal transduction"/>
    <property type="evidence" value="ECO:0007669"/>
    <property type="project" value="UniProtKB-ARBA"/>
</dbReference>
<dbReference type="OrthoDB" id="40118at2759"/>
<accession>A0A3L8SWN7</accession>
<evidence type="ECO:0000313" key="7">
    <source>
        <dbReference type="Proteomes" id="UP000276834"/>
    </source>
</evidence>
<dbReference type="Proteomes" id="UP000276834">
    <property type="component" value="Unassembled WGS sequence"/>
</dbReference>
<dbReference type="Pfam" id="PF08477">
    <property type="entry name" value="Roc"/>
    <property type="match status" value="1"/>
</dbReference>
<name>A0A3L8SWN7_CHLGU</name>
<dbReference type="PROSITE" id="PS51424">
    <property type="entry name" value="ROC"/>
    <property type="match status" value="1"/>
</dbReference>
<gene>
    <name evidence="6" type="ORF">DV515_00002398</name>
</gene>
<evidence type="ECO:0000256" key="3">
    <source>
        <dbReference type="ARBA" id="ARBA00022741"/>
    </source>
</evidence>
<feature type="compositionally biased region" description="Basic and acidic residues" evidence="4">
    <location>
        <begin position="20"/>
        <end position="31"/>
    </location>
</feature>
<dbReference type="InterPro" id="IPR001611">
    <property type="entry name" value="Leu-rich_rpt"/>
</dbReference>
<feature type="region of interest" description="Disordered" evidence="4">
    <location>
        <begin position="1"/>
        <end position="44"/>
    </location>
</feature>
<dbReference type="SUPFAM" id="SSF52540">
    <property type="entry name" value="P-loop containing nucleoside triphosphate hydrolases"/>
    <property type="match status" value="1"/>
</dbReference>
<dbReference type="SMART" id="SM00365">
    <property type="entry name" value="LRR_SD22"/>
    <property type="match status" value="2"/>
</dbReference>
<comment type="caution">
    <text evidence="6">The sequence shown here is derived from an EMBL/GenBank/DDBJ whole genome shotgun (WGS) entry which is preliminary data.</text>
</comment>
<sequence length="876" mass="100320">MERGWGSLAELGEAGAAQEEETKGGGERLEDPAGATLQGQEQEDRLREVNLSTQRLRVLPLAVLSNSTLESLDLDRNKLRRITGISKLCNLKSLILSKNEFVDFPSEIQSLVCLERLELNQNQIRIIPEGVFSHLSRLKHLRLNNNRLCALPRDLAACGGSLQYLNISNNLFRTFPQPVLQLARLQEFHVQNNALRQLPRELFQGQSLKMFKAGGNPLREPPTEVCAGGIQQIRNYFSQLQHGLGQEDKRVKTMFLGASLAGKSTICRSLKQGQSKLVPKEERTVGIEISEFQMEDFTFLFWDFAGQLEYYMTHHVFITPQALVILVINLHMYQTNDKTFKELVGFWINNLSMRVPNSVVLPVGTHVDCCQEQEVAEKTRDIMARITAMLAERKSNLAHFIDNLEGSEEPKFYVDQWERLKEMESCTLTAKNLFWMCFCQILNLVAVNCTDHRDIRKLKTIILKHVKNEELFPEVVRVLPPVYRQVEAAIVEIAQSEEMADHGMMDLQYLLSKLSQHKHLASLDRELLQDILRYLHRIGLIVWYEEIKHLESTVFLQPTFLITMFKLLVRHHLVQQLESISVETLIGEHATIRDRANWVWTFKSKAMLCHQAVRALVKHQLCSEGRWDVFEEIMGHRPHRGRGKLFSLLEHFELCLEVKHTEALNPQAREFVPGKPWETTRSQGESWYLFPTYLNQTEEVSEFWGGDHAEDLHIRAYFSPEIPEGFFQRLLVKACSFYSTHWVAKVTCLLVCNGKPLLIKENNQRAYSYLELRSRKPSERTGFQFAWDFLVAVVLIIQKLAEEWPGLHVCVKTPCRTSGCPAEFLWPDMDGTGATTKEDVKTCGTCGHRFGAELLLPKGEPGVPSLCRSCAQGKEG</sequence>
<dbReference type="AlphaFoldDB" id="A0A3L8SWN7"/>
<dbReference type="InterPro" id="IPR003591">
    <property type="entry name" value="Leu-rich_rpt_typical-subtyp"/>
</dbReference>
<dbReference type="SMART" id="SM00369">
    <property type="entry name" value="LRR_TYP"/>
    <property type="match status" value="4"/>
</dbReference>
<keyword evidence="2" id="KW-0677">Repeat</keyword>
<reference evidence="6 7" key="1">
    <citation type="journal article" date="2018" name="Proc. R. Soc. B">
        <title>A non-coding region near Follistatin controls head colour polymorphism in the Gouldian finch.</title>
        <authorList>
            <person name="Toomey M.B."/>
            <person name="Marques C.I."/>
            <person name="Andrade P."/>
            <person name="Araujo P.M."/>
            <person name="Sabatino S."/>
            <person name="Gazda M.A."/>
            <person name="Afonso S."/>
            <person name="Lopes R.J."/>
            <person name="Corbo J.C."/>
            <person name="Carneiro M."/>
        </authorList>
    </citation>
    <scope>NUCLEOTIDE SEQUENCE [LARGE SCALE GENOMIC DNA]</scope>
    <source>
        <strain evidence="6">Red01</strain>
        <tissue evidence="6">Muscle</tissue>
    </source>
</reference>
<dbReference type="SUPFAM" id="SSF52058">
    <property type="entry name" value="L domain-like"/>
    <property type="match status" value="1"/>
</dbReference>
<dbReference type="PANTHER" id="PTHR48051">
    <property type="match status" value="1"/>
</dbReference>
<dbReference type="InterPro" id="IPR020859">
    <property type="entry name" value="ROC"/>
</dbReference>
<dbReference type="InterPro" id="IPR050216">
    <property type="entry name" value="LRR_domain-containing"/>
</dbReference>
<dbReference type="InterPro" id="IPR032675">
    <property type="entry name" value="LRR_dom_sf"/>
</dbReference>
<feature type="compositionally biased region" description="Low complexity" evidence="4">
    <location>
        <begin position="1"/>
        <end position="17"/>
    </location>
</feature>
<proteinExistence type="predicted"/>
<evidence type="ECO:0000256" key="1">
    <source>
        <dbReference type="ARBA" id="ARBA00022614"/>
    </source>
</evidence>
<dbReference type="PANTHER" id="PTHR48051:SF55">
    <property type="entry name" value="MALIGNANT FIBROUS HISTIOCYTOMA-AMPLIFIED SEQUENCE 1 HOMOLOG"/>
    <property type="match status" value="1"/>
</dbReference>
<feature type="domain" description="Roc" evidence="5">
    <location>
        <begin position="244"/>
        <end position="469"/>
    </location>
</feature>
<dbReference type="GO" id="GO:0005737">
    <property type="term" value="C:cytoplasm"/>
    <property type="evidence" value="ECO:0007669"/>
    <property type="project" value="TreeGrafter"/>
</dbReference>
<evidence type="ECO:0000256" key="2">
    <source>
        <dbReference type="ARBA" id="ARBA00022737"/>
    </source>
</evidence>
<organism evidence="6 7">
    <name type="scientific">Chloebia gouldiae</name>
    <name type="common">Gouldian finch</name>
    <name type="synonym">Erythrura gouldiae</name>
    <dbReference type="NCBI Taxonomy" id="44316"/>
    <lineage>
        <taxon>Eukaryota</taxon>
        <taxon>Metazoa</taxon>
        <taxon>Chordata</taxon>
        <taxon>Craniata</taxon>
        <taxon>Vertebrata</taxon>
        <taxon>Euteleostomi</taxon>
        <taxon>Archelosauria</taxon>
        <taxon>Archosauria</taxon>
        <taxon>Dinosauria</taxon>
        <taxon>Saurischia</taxon>
        <taxon>Theropoda</taxon>
        <taxon>Coelurosauria</taxon>
        <taxon>Aves</taxon>
        <taxon>Neognathae</taxon>
        <taxon>Neoaves</taxon>
        <taxon>Telluraves</taxon>
        <taxon>Australaves</taxon>
        <taxon>Passeriformes</taxon>
        <taxon>Passeroidea</taxon>
        <taxon>Passeridae</taxon>
        <taxon>Chloebia</taxon>
    </lineage>
</organism>